<reference evidence="2 3" key="1">
    <citation type="submission" date="2019-05" db="EMBL/GenBank/DDBJ databases">
        <title>Another draft genome of Portunus trituberculatus and its Hox gene families provides insights of decapod evolution.</title>
        <authorList>
            <person name="Jeong J.-H."/>
            <person name="Song I."/>
            <person name="Kim S."/>
            <person name="Choi T."/>
            <person name="Kim D."/>
            <person name="Ryu S."/>
            <person name="Kim W."/>
        </authorList>
    </citation>
    <scope>NUCLEOTIDE SEQUENCE [LARGE SCALE GENOMIC DNA]</scope>
    <source>
        <tissue evidence="2">Muscle</tissue>
    </source>
</reference>
<accession>A0A5B7EP31</accession>
<protein>
    <submittedName>
        <fullName evidence="2">Uncharacterized protein</fullName>
    </submittedName>
</protein>
<evidence type="ECO:0000313" key="2">
    <source>
        <dbReference type="EMBL" id="MPC34939.1"/>
    </source>
</evidence>
<feature type="compositionally biased region" description="Basic and acidic residues" evidence="1">
    <location>
        <begin position="1"/>
        <end position="19"/>
    </location>
</feature>
<dbReference type="EMBL" id="VSRR010003162">
    <property type="protein sequence ID" value="MPC34939.1"/>
    <property type="molecule type" value="Genomic_DNA"/>
</dbReference>
<dbReference type="AlphaFoldDB" id="A0A5B7EP31"/>
<comment type="caution">
    <text evidence="2">The sequence shown here is derived from an EMBL/GenBank/DDBJ whole genome shotgun (WGS) entry which is preliminary data.</text>
</comment>
<name>A0A5B7EP31_PORTR</name>
<sequence length="118" mass="12804">MHEEFGQKKNGSKHKDVPKKTVRVNTAGDLLLCCFTNIRWTPGGSTVLLKLVCPSDPLRLRQLHIASVKPSSRPAAAEPSLSESGGELQRPTRALHTFRTLSQNNAGMNSCGAKVKVV</sequence>
<keyword evidence="3" id="KW-1185">Reference proteome</keyword>
<proteinExistence type="predicted"/>
<feature type="region of interest" description="Disordered" evidence="1">
    <location>
        <begin position="68"/>
        <end position="90"/>
    </location>
</feature>
<feature type="region of interest" description="Disordered" evidence="1">
    <location>
        <begin position="1"/>
        <end position="20"/>
    </location>
</feature>
<evidence type="ECO:0000313" key="3">
    <source>
        <dbReference type="Proteomes" id="UP000324222"/>
    </source>
</evidence>
<organism evidence="2 3">
    <name type="scientific">Portunus trituberculatus</name>
    <name type="common">Swimming crab</name>
    <name type="synonym">Neptunus trituberculatus</name>
    <dbReference type="NCBI Taxonomy" id="210409"/>
    <lineage>
        <taxon>Eukaryota</taxon>
        <taxon>Metazoa</taxon>
        <taxon>Ecdysozoa</taxon>
        <taxon>Arthropoda</taxon>
        <taxon>Crustacea</taxon>
        <taxon>Multicrustacea</taxon>
        <taxon>Malacostraca</taxon>
        <taxon>Eumalacostraca</taxon>
        <taxon>Eucarida</taxon>
        <taxon>Decapoda</taxon>
        <taxon>Pleocyemata</taxon>
        <taxon>Brachyura</taxon>
        <taxon>Eubrachyura</taxon>
        <taxon>Portunoidea</taxon>
        <taxon>Portunidae</taxon>
        <taxon>Portuninae</taxon>
        <taxon>Portunus</taxon>
    </lineage>
</organism>
<gene>
    <name evidence="2" type="ORF">E2C01_028343</name>
</gene>
<evidence type="ECO:0000256" key="1">
    <source>
        <dbReference type="SAM" id="MobiDB-lite"/>
    </source>
</evidence>
<dbReference type="Proteomes" id="UP000324222">
    <property type="component" value="Unassembled WGS sequence"/>
</dbReference>